<gene>
    <name evidence="1" type="ORF">Pint_33563</name>
</gene>
<sequence length="139" mass="15270">MMILERVTISSSDTPLHVAAMLGHVYFVKELIRRNTNAVEYLHELNQHGFGAIYMAAATGHNVTVRELLKVSNEVCNLKGMNGMTPLYCACTKGRVEIISHLIAGSCTTISEVAVRGETALHLAVKNNQFQALETLWNG</sequence>
<reference evidence="2" key="1">
    <citation type="journal article" date="2023" name="G3 (Bethesda)">
        <title>Genome assembly and association tests identify interacting loci associated with vigor, precocity, and sex in interspecific pistachio rootstocks.</title>
        <authorList>
            <person name="Palmer W."/>
            <person name="Jacygrad E."/>
            <person name="Sagayaradj S."/>
            <person name="Cavanaugh K."/>
            <person name="Han R."/>
            <person name="Bertier L."/>
            <person name="Beede B."/>
            <person name="Kafkas S."/>
            <person name="Golino D."/>
            <person name="Preece J."/>
            <person name="Michelmore R."/>
        </authorList>
    </citation>
    <scope>NUCLEOTIDE SEQUENCE [LARGE SCALE GENOMIC DNA]</scope>
</reference>
<comment type="caution">
    <text evidence="1">The sequence shown here is derived from an EMBL/GenBank/DDBJ whole genome shotgun (WGS) entry which is preliminary data.</text>
</comment>
<name>A0ACC0X2M5_9ROSI</name>
<accession>A0ACC0X2M5</accession>
<organism evidence="1 2">
    <name type="scientific">Pistacia integerrima</name>
    <dbReference type="NCBI Taxonomy" id="434235"/>
    <lineage>
        <taxon>Eukaryota</taxon>
        <taxon>Viridiplantae</taxon>
        <taxon>Streptophyta</taxon>
        <taxon>Embryophyta</taxon>
        <taxon>Tracheophyta</taxon>
        <taxon>Spermatophyta</taxon>
        <taxon>Magnoliopsida</taxon>
        <taxon>eudicotyledons</taxon>
        <taxon>Gunneridae</taxon>
        <taxon>Pentapetalae</taxon>
        <taxon>rosids</taxon>
        <taxon>malvids</taxon>
        <taxon>Sapindales</taxon>
        <taxon>Anacardiaceae</taxon>
        <taxon>Pistacia</taxon>
    </lineage>
</organism>
<evidence type="ECO:0000313" key="1">
    <source>
        <dbReference type="EMBL" id="KAJ0009887.1"/>
    </source>
</evidence>
<protein>
    <submittedName>
        <fullName evidence="1">Uncharacterized protein</fullName>
    </submittedName>
</protein>
<evidence type="ECO:0000313" key="2">
    <source>
        <dbReference type="Proteomes" id="UP001163603"/>
    </source>
</evidence>
<dbReference type="Proteomes" id="UP001163603">
    <property type="component" value="Chromosome 14"/>
</dbReference>
<keyword evidence="2" id="KW-1185">Reference proteome</keyword>
<proteinExistence type="predicted"/>
<dbReference type="EMBL" id="CM047749">
    <property type="protein sequence ID" value="KAJ0009887.1"/>
    <property type="molecule type" value="Genomic_DNA"/>
</dbReference>